<evidence type="ECO:0000256" key="3">
    <source>
        <dbReference type="ARBA" id="ARBA00022723"/>
    </source>
</evidence>
<dbReference type="InterPro" id="IPR050121">
    <property type="entry name" value="Cytochrome_P450_monoxygenase"/>
</dbReference>
<dbReference type="GO" id="GO:0005506">
    <property type="term" value="F:iron ion binding"/>
    <property type="evidence" value="ECO:0007669"/>
    <property type="project" value="InterPro"/>
</dbReference>
<keyword evidence="2 5" id="KW-0349">Heme</keyword>
<dbReference type="InterPro" id="IPR002401">
    <property type="entry name" value="Cyt_P450_E_grp-I"/>
</dbReference>
<evidence type="ECO:0000256" key="5">
    <source>
        <dbReference type="PIRSR" id="PIRSR602401-1"/>
    </source>
</evidence>
<dbReference type="PRINTS" id="PR00385">
    <property type="entry name" value="P450"/>
</dbReference>
<dbReference type="InterPro" id="IPR001128">
    <property type="entry name" value="Cyt_P450"/>
</dbReference>
<dbReference type="PANTHER" id="PTHR24305:SF164">
    <property type="entry name" value="P450, PUTATIVE (EUROFUNG)-RELATED"/>
    <property type="match status" value="1"/>
</dbReference>
<keyword evidence="6" id="KW-0503">Monooxygenase</keyword>
<dbReference type="GO" id="GO:0004497">
    <property type="term" value="F:monooxygenase activity"/>
    <property type="evidence" value="ECO:0007669"/>
    <property type="project" value="UniProtKB-KW"/>
</dbReference>
<evidence type="ECO:0000256" key="4">
    <source>
        <dbReference type="ARBA" id="ARBA00023004"/>
    </source>
</evidence>
<evidence type="ECO:0000313" key="7">
    <source>
        <dbReference type="EMBL" id="KAF3074293.1"/>
    </source>
</evidence>
<dbReference type="PROSITE" id="PS00086">
    <property type="entry name" value="CYTOCHROME_P450"/>
    <property type="match status" value="1"/>
</dbReference>
<proteinExistence type="inferred from homology"/>
<feature type="binding site" description="axial binding residue" evidence="5">
    <location>
        <position position="459"/>
    </location>
    <ligand>
        <name>heme</name>
        <dbReference type="ChEBI" id="CHEBI:30413"/>
    </ligand>
    <ligandPart>
        <name>Fe</name>
        <dbReference type="ChEBI" id="CHEBI:18248"/>
    </ligandPart>
</feature>
<name>A0A9P4XKI8_9HYPO</name>
<evidence type="ECO:0000256" key="6">
    <source>
        <dbReference type="RuleBase" id="RU000461"/>
    </source>
</evidence>
<dbReference type="GO" id="GO:0020037">
    <property type="term" value="F:heme binding"/>
    <property type="evidence" value="ECO:0007669"/>
    <property type="project" value="InterPro"/>
</dbReference>
<comment type="caution">
    <text evidence="7">The sequence shown here is derived from an EMBL/GenBank/DDBJ whole genome shotgun (WGS) entry which is preliminary data.</text>
</comment>
<reference evidence="7 8" key="1">
    <citation type="submission" date="2018-06" db="EMBL/GenBank/DDBJ databases">
        <title>Genome analysis of cellulolytic fungus Trichoderma lentiforme CFAM-422.</title>
        <authorList>
            <person name="Steindorff A.S."/>
            <person name="Formighieri E.F."/>
            <person name="Midorikawa G.E.O."/>
            <person name="Tamietti M.S."/>
            <person name="Ramos E.Z."/>
            <person name="Silva A.S."/>
            <person name="Bon E.P.S."/>
            <person name="Mendes T.D."/>
            <person name="Damaso M.C.T."/>
            <person name="Favaro L.C.L."/>
        </authorList>
    </citation>
    <scope>NUCLEOTIDE SEQUENCE [LARGE SCALE GENOMIC DNA]</scope>
    <source>
        <strain evidence="7 8">CFAM-422</strain>
    </source>
</reference>
<dbReference type="SUPFAM" id="SSF48264">
    <property type="entry name" value="Cytochrome P450"/>
    <property type="match status" value="1"/>
</dbReference>
<dbReference type="PRINTS" id="PR00463">
    <property type="entry name" value="EP450I"/>
</dbReference>
<dbReference type="InterPro" id="IPR017972">
    <property type="entry name" value="Cyt_P450_CS"/>
</dbReference>
<evidence type="ECO:0000256" key="2">
    <source>
        <dbReference type="ARBA" id="ARBA00022617"/>
    </source>
</evidence>
<evidence type="ECO:0000313" key="8">
    <source>
        <dbReference type="Proteomes" id="UP000801864"/>
    </source>
</evidence>
<comment type="similarity">
    <text evidence="6">Belongs to the cytochrome P450 family.</text>
</comment>
<protein>
    <recommendedName>
        <fullName evidence="9">Cytochrome P450</fullName>
    </recommendedName>
</protein>
<evidence type="ECO:0000256" key="1">
    <source>
        <dbReference type="ARBA" id="ARBA00001971"/>
    </source>
</evidence>
<sequence>MLLLSPITLLAAATLLFAIHLIRRLTSPLSKIPGPTVSKFTSLVLKWKEIKALRTVYIHQLHQQYGPVVRIAPNEVSFTSWEALKEIYCSGGSGYDKTEFYDLFKIYGRRTMFTTLNKADHAKRKRILADRYANSNVMKSASVTGVQERSSKFVRRCTSAPGGVSDIFADKDVCLDGFVSTTLENLESVLTVTALHAYACDCITHHLFHPYGTDCITKKEDEEMMHQVAADDSLQSKSALDRFKPASVTNRIHRSPHLALRSYFASVLYLFAKPRETPLADDYVLETSQLSGTASFTLMSRFDEKTGDLDYIDKAAECLDHMAAGIDTTGDGLCFLLWELSQPRSLGIQRKLTEELRANPEVPFDKLPFLDAVVCEGLRCFPPIPMSLPRYVPQGGRSIDGFWLPEKTVVSCQAYSVHRLNSEIFPDGDVFNPERWLELEGDADRRRIQFAFSNGGRGCVGKHLALIEMKTLLRDVYSKYGTTPHESMQEEAMAMSDQLISARPLGQKCLLRFHPLDVDGEKTKM</sequence>
<dbReference type="Proteomes" id="UP000801864">
    <property type="component" value="Unassembled WGS sequence"/>
</dbReference>
<keyword evidence="3 5" id="KW-0479">Metal-binding</keyword>
<accession>A0A9P4XKI8</accession>
<keyword evidence="6" id="KW-0560">Oxidoreductase</keyword>
<dbReference type="PANTHER" id="PTHR24305">
    <property type="entry name" value="CYTOCHROME P450"/>
    <property type="match status" value="1"/>
</dbReference>
<dbReference type="Gene3D" id="1.10.630.10">
    <property type="entry name" value="Cytochrome P450"/>
    <property type="match status" value="1"/>
</dbReference>
<keyword evidence="4 5" id="KW-0408">Iron</keyword>
<dbReference type="Pfam" id="PF00067">
    <property type="entry name" value="p450"/>
    <property type="match status" value="1"/>
</dbReference>
<comment type="cofactor">
    <cofactor evidence="1 5">
        <name>heme</name>
        <dbReference type="ChEBI" id="CHEBI:30413"/>
    </cofactor>
</comment>
<organism evidence="7 8">
    <name type="scientific">Trichoderma lentiforme</name>
    <dbReference type="NCBI Taxonomy" id="1567552"/>
    <lineage>
        <taxon>Eukaryota</taxon>
        <taxon>Fungi</taxon>
        <taxon>Dikarya</taxon>
        <taxon>Ascomycota</taxon>
        <taxon>Pezizomycotina</taxon>
        <taxon>Sordariomycetes</taxon>
        <taxon>Hypocreomycetidae</taxon>
        <taxon>Hypocreales</taxon>
        <taxon>Hypocreaceae</taxon>
        <taxon>Trichoderma</taxon>
    </lineage>
</organism>
<gene>
    <name evidence="7" type="ORF">CFAM422_003704</name>
</gene>
<dbReference type="EMBL" id="QLNT01000005">
    <property type="protein sequence ID" value="KAF3074293.1"/>
    <property type="molecule type" value="Genomic_DNA"/>
</dbReference>
<dbReference type="GO" id="GO:0016705">
    <property type="term" value="F:oxidoreductase activity, acting on paired donors, with incorporation or reduction of molecular oxygen"/>
    <property type="evidence" value="ECO:0007669"/>
    <property type="project" value="InterPro"/>
</dbReference>
<evidence type="ECO:0008006" key="9">
    <source>
        <dbReference type="Google" id="ProtNLM"/>
    </source>
</evidence>
<dbReference type="InterPro" id="IPR036396">
    <property type="entry name" value="Cyt_P450_sf"/>
</dbReference>
<dbReference type="AlphaFoldDB" id="A0A9P4XKI8"/>
<keyword evidence="8" id="KW-1185">Reference proteome</keyword>